<gene>
    <name evidence="8" type="ORF">KIN20_035373</name>
</gene>
<dbReference type="PANTHER" id="PTHR23168:SF0">
    <property type="entry name" value="MITOTIC SPINDLE ASSEMBLY CHECKPOINT PROTEIN MAD1"/>
    <property type="match status" value="1"/>
</dbReference>
<evidence type="ECO:0008006" key="10">
    <source>
        <dbReference type="Google" id="ProtNLM"/>
    </source>
</evidence>
<comment type="subcellular location">
    <subcellularLocation>
        <location evidence="1">Nucleus</location>
    </subcellularLocation>
</comment>
<dbReference type="Gene3D" id="3.30.457.60">
    <property type="match status" value="1"/>
</dbReference>
<keyword evidence="5" id="KW-0539">Nucleus</keyword>
<evidence type="ECO:0000256" key="3">
    <source>
        <dbReference type="ARBA" id="ARBA00022618"/>
    </source>
</evidence>
<evidence type="ECO:0000256" key="1">
    <source>
        <dbReference type="ARBA" id="ARBA00004123"/>
    </source>
</evidence>
<dbReference type="GO" id="GO:0072686">
    <property type="term" value="C:mitotic spindle"/>
    <property type="evidence" value="ECO:0007669"/>
    <property type="project" value="TreeGrafter"/>
</dbReference>
<protein>
    <recommendedName>
        <fullName evidence="10">Spindle assembly checkpoint component MAD1</fullName>
    </recommendedName>
</protein>
<evidence type="ECO:0000256" key="2">
    <source>
        <dbReference type="ARBA" id="ARBA00008029"/>
    </source>
</evidence>
<accession>A0AAD5RB13</accession>
<dbReference type="PANTHER" id="PTHR23168">
    <property type="entry name" value="MITOTIC SPINDLE ASSEMBLY CHECKPOINT PROTEIN MAD1 MITOTIC ARREST DEFICIENT-LIKE PROTEIN 1"/>
    <property type="match status" value="1"/>
</dbReference>
<comment type="similarity">
    <text evidence="2">Belongs to the MAD1 family.</text>
</comment>
<dbReference type="EMBL" id="JAHQIW010007219">
    <property type="protein sequence ID" value="KAJ1373045.1"/>
    <property type="molecule type" value="Genomic_DNA"/>
</dbReference>
<feature type="coiled-coil region" evidence="7">
    <location>
        <begin position="371"/>
        <end position="496"/>
    </location>
</feature>
<dbReference type="AlphaFoldDB" id="A0AAD5RB13"/>
<keyword evidence="6" id="KW-0131">Cell cycle</keyword>
<keyword evidence="7" id="KW-0175">Coiled coil</keyword>
<evidence type="ECO:0000313" key="8">
    <source>
        <dbReference type="EMBL" id="KAJ1373045.1"/>
    </source>
</evidence>
<dbReference type="Proteomes" id="UP001196413">
    <property type="component" value="Unassembled WGS sequence"/>
</dbReference>
<evidence type="ECO:0000256" key="6">
    <source>
        <dbReference type="ARBA" id="ARBA00023306"/>
    </source>
</evidence>
<dbReference type="GO" id="GO:0051315">
    <property type="term" value="P:attachment of mitotic spindle microtubules to kinetochore"/>
    <property type="evidence" value="ECO:0007669"/>
    <property type="project" value="TreeGrafter"/>
</dbReference>
<evidence type="ECO:0000256" key="7">
    <source>
        <dbReference type="SAM" id="Coils"/>
    </source>
</evidence>
<organism evidence="8 9">
    <name type="scientific">Parelaphostrongylus tenuis</name>
    <name type="common">Meningeal worm</name>
    <dbReference type="NCBI Taxonomy" id="148309"/>
    <lineage>
        <taxon>Eukaryota</taxon>
        <taxon>Metazoa</taxon>
        <taxon>Ecdysozoa</taxon>
        <taxon>Nematoda</taxon>
        <taxon>Chromadorea</taxon>
        <taxon>Rhabditida</taxon>
        <taxon>Rhabditina</taxon>
        <taxon>Rhabditomorpha</taxon>
        <taxon>Strongyloidea</taxon>
        <taxon>Metastrongylidae</taxon>
        <taxon>Parelaphostrongylus</taxon>
    </lineage>
</organism>
<name>A0AAD5RB13_PARTN</name>
<proteinExistence type="inferred from homology"/>
<keyword evidence="4" id="KW-0498">Mitosis</keyword>
<dbReference type="GO" id="GO:0005635">
    <property type="term" value="C:nuclear envelope"/>
    <property type="evidence" value="ECO:0007669"/>
    <property type="project" value="TreeGrafter"/>
</dbReference>
<dbReference type="GO" id="GO:0051301">
    <property type="term" value="P:cell division"/>
    <property type="evidence" value="ECO:0007669"/>
    <property type="project" value="UniProtKB-KW"/>
</dbReference>
<keyword evidence="3" id="KW-0132">Cell division</keyword>
<evidence type="ECO:0000256" key="4">
    <source>
        <dbReference type="ARBA" id="ARBA00022776"/>
    </source>
</evidence>
<feature type="coiled-coil region" evidence="7">
    <location>
        <begin position="71"/>
        <end position="158"/>
    </location>
</feature>
<keyword evidence="9" id="KW-1185">Reference proteome</keyword>
<sequence>MIRRDVRDVDDDDGPSEATIKLTAKMDEKFRRAFPLRGEGALRRPRPIAPPTLSQISRRLNFDDSLGATSAMNSKVKLVELNEEVDSLKRRLNNAHNDIKRLKLLEDSEKKKSEHLQVEIVQLKKEKEMVKQSSSAKLDEVKREVEEVALSRDRWREAATCFYRYFQSTKARLTLAEKEMLSRGLLNEDLRRALTSAWTLSECSTEDIVEESLHELMKNVISTLEELDSKLDEGTDKGTGASSASVLRFNEDSELNDSVTAVIGKDNQSLLFNQSESVLNSTLANTSIDYEKDERIQRLELENSRLRDREIVLHERSQKFLLMEEQMRSTEHRYRLLEKSMEEILVEFNSLRSACAKKMFDFTDGASQDRAAEVMKRIQSLSESVEILESELDNARLDAERARRNGEALTIERDLLLENIEQLTDLNENLKCSLNNEKEACGTLKRTVETKNTELSCVKDEVVLLRQHVSELEADLAESESRIAELKAQLKNASVVPTDAGDETQILHFRNNPLQCAVNSLEEAERERHRKRGADTSLGGDEAYERKKAREEQICALESQLKKSEREKEHAIRIQTDIAKKYREISTTLTGYQIKLKDVEEGICCVNSVYDETEKQFVFKVVILATKPFVESIVANKFVSWQFNALTGTVDLLDIGQDESSQGRPWEEEMRKYIGVRHSIPGFLAAVTLQLEARRNLEDDQRTGTISVVHED</sequence>
<reference evidence="8" key="1">
    <citation type="submission" date="2021-06" db="EMBL/GenBank/DDBJ databases">
        <title>Parelaphostrongylus tenuis whole genome reference sequence.</title>
        <authorList>
            <person name="Garwood T.J."/>
            <person name="Larsen P.A."/>
            <person name="Fountain-Jones N.M."/>
            <person name="Garbe J.R."/>
            <person name="Macchietto M.G."/>
            <person name="Kania S.A."/>
            <person name="Gerhold R.W."/>
            <person name="Richards J.E."/>
            <person name="Wolf T.M."/>
        </authorList>
    </citation>
    <scope>NUCLEOTIDE SEQUENCE</scope>
    <source>
        <strain evidence="8">MNPRO001-30</strain>
        <tissue evidence="8">Meninges</tissue>
    </source>
</reference>
<dbReference type="SUPFAM" id="SSF75704">
    <property type="entry name" value="Mitotic arrest deficient-like 1, Mad1"/>
    <property type="match status" value="1"/>
</dbReference>
<dbReference type="InterPro" id="IPR008672">
    <property type="entry name" value="Mad1"/>
</dbReference>
<dbReference type="GO" id="GO:0007094">
    <property type="term" value="P:mitotic spindle assembly checkpoint signaling"/>
    <property type="evidence" value="ECO:0007669"/>
    <property type="project" value="InterPro"/>
</dbReference>
<evidence type="ECO:0000256" key="5">
    <source>
        <dbReference type="ARBA" id="ARBA00023242"/>
    </source>
</evidence>
<dbReference type="GO" id="GO:0000776">
    <property type="term" value="C:kinetochore"/>
    <property type="evidence" value="ECO:0007669"/>
    <property type="project" value="TreeGrafter"/>
</dbReference>
<evidence type="ECO:0000313" key="9">
    <source>
        <dbReference type="Proteomes" id="UP001196413"/>
    </source>
</evidence>
<comment type="caution">
    <text evidence="8">The sequence shown here is derived from an EMBL/GenBank/DDBJ whole genome shotgun (WGS) entry which is preliminary data.</text>
</comment>